<evidence type="ECO:0000313" key="3">
    <source>
        <dbReference type="EMBL" id="CAE6414359.1"/>
    </source>
</evidence>
<gene>
    <name evidence="2" type="ORF">RDB_LOCUS1287</name>
    <name evidence="3" type="ORF">RDB_LOCUS5484</name>
</gene>
<name>A0A8H3A9C5_9AGAM</name>
<organism evidence="3 4">
    <name type="scientific">Rhizoctonia solani</name>
    <dbReference type="NCBI Taxonomy" id="456999"/>
    <lineage>
        <taxon>Eukaryota</taxon>
        <taxon>Fungi</taxon>
        <taxon>Dikarya</taxon>
        <taxon>Basidiomycota</taxon>
        <taxon>Agaricomycotina</taxon>
        <taxon>Agaricomycetes</taxon>
        <taxon>Cantharellales</taxon>
        <taxon>Ceratobasidiaceae</taxon>
        <taxon>Rhizoctonia</taxon>
    </lineage>
</organism>
<evidence type="ECO:0000313" key="2">
    <source>
        <dbReference type="EMBL" id="CAE6397136.1"/>
    </source>
</evidence>
<dbReference type="Proteomes" id="UP000663888">
    <property type="component" value="Unassembled WGS sequence"/>
</dbReference>
<accession>A0A8H3A9C5</accession>
<dbReference type="EMBL" id="CAJMWY010000072">
    <property type="protein sequence ID" value="CAE6414359.1"/>
    <property type="molecule type" value="Genomic_DNA"/>
</dbReference>
<dbReference type="AlphaFoldDB" id="A0A8H3A9C5"/>
<feature type="region of interest" description="Disordered" evidence="1">
    <location>
        <begin position="1"/>
        <end position="78"/>
    </location>
</feature>
<reference evidence="3" key="1">
    <citation type="submission" date="2021-01" db="EMBL/GenBank/DDBJ databases">
        <authorList>
            <person name="Kaushik A."/>
        </authorList>
    </citation>
    <scope>NUCLEOTIDE SEQUENCE</scope>
    <source>
        <strain evidence="2">AG4-R118</strain>
        <strain evidence="3">AG4-RS23</strain>
    </source>
</reference>
<comment type="caution">
    <text evidence="3">The sequence shown here is derived from an EMBL/GenBank/DDBJ whole genome shotgun (WGS) entry which is preliminary data.</text>
</comment>
<dbReference type="EMBL" id="CAJMWX010000021">
    <property type="protein sequence ID" value="CAE6397136.1"/>
    <property type="molecule type" value="Genomic_DNA"/>
</dbReference>
<sequence length="207" mass="22541">MNTRVFRNASLPDDGGSIHVSRPIQRGLPKKVEPLSTPPSSPPGFDPRTSTSTAKARIASASPISHKNPPRSPLFSQRNTSNIVQRILEGESHSVTFEGTSQYAAGGTSVCGLASMNAIRLAFELSSKISDSERLVTALVSEEFVRAAMGIATYWPNDMHLEVEPILQLPLFSSVIQTLDDRYAECSYQTFSNAVAYVSLSLLQERN</sequence>
<feature type="compositionally biased region" description="Pro residues" evidence="1">
    <location>
        <begin position="36"/>
        <end position="45"/>
    </location>
</feature>
<dbReference type="Proteomes" id="UP000663861">
    <property type="component" value="Unassembled WGS sequence"/>
</dbReference>
<proteinExistence type="predicted"/>
<evidence type="ECO:0000256" key="1">
    <source>
        <dbReference type="SAM" id="MobiDB-lite"/>
    </source>
</evidence>
<protein>
    <submittedName>
        <fullName evidence="3">Uncharacterized protein</fullName>
    </submittedName>
</protein>
<evidence type="ECO:0000313" key="4">
    <source>
        <dbReference type="Proteomes" id="UP000663861"/>
    </source>
</evidence>